<sequence>MLIKKWGLIYLNDHENNQGSKLNALAECITTTSWLMHLLVAARCPQSRLLLDLDATLLTAIATYTMDALLLWPTTVATIHNSSESFSCATMLARHSCQKAQHGAYTVCYCNSGIAAAWHYHYAQMLHTGATAAYFPFFLIYLGRCPVNGCLLAMAMAASSCGWLWMLLGLGLRLASPAVAVAHVVSVATCTWTLRLPRHC</sequence>
<accession>A0A7J0DJV8</accession>
<evidence type="ECO:0000256" key="1">
    <source>
        <dbReference type="SAM" id="Phobius"/>
    </source>
</evidence>
<reference evidence="3" key="1">
    <citation type="submission" date="2019-07" db="EMBL/GenBank/DDBJ databases">
        <title>De Novo Assembly of kiwifruit Actinidia rufa.</title>
        <authorList>
            <person name="Sugita-Konishi S."/>
            <person name="Sato K."/>
            <person name="Mori E."/>
            <person name="Abe Y."/>
            <person name="Kisaki G."/>
            <person name="Hamano K."/>
            <person name="Suezawa K."/>
            <person name="Otani M."/>
            <person name="Fukuda T."/>
            <person name="Manabe T."/>
            <person name="Gomi K."/>
            <person name="Tabuchi M."/>
            <person name="Akimitsu K."/>
            <person name="Kataoka I."/>
        </authorList>
    </citation>
    <scope>NUCLEOTIDE SEQUENCE [LARGE SCALE GENOMIC DNA]</scope>
    <source>
        <strain evidence="3">cv. Fuchu</strain>
    </source>
</reference>
<feature type="transmembrane region" description="Helical" evidence="1">
    <location>
        <begin position="174"/>
        <end position="194"/>
    </location>
</feature>
<name>A0A7J0DJV8_9ERIC</name>
<dbReference type="EMBL" id="BJWL01000262">
    <property type="protein sequence ID" value="GFS36761.1"/>
    <property type="molecule type" value="Genomic_DNA"/>
</dbReference>
<keyword evidence="1" id="KW-0812">Transmembrane</keyword>
<evidence type="ECO:0000313" key="2">
    <source>
        <dbReference type="EMBL" id="GFS36761.1"/>
    </source>
</evidence>
<comment type="caution">
    <text evidence="2">The sequence shown here is derived from an EMBL/GenBank/DDBJ whole genome shotgun (WGS) entry which is preliminary data.</text>
</comment>
<gene>
    <name evidence="2" type="ORF">Acr_00g0047890</name>
</gene>
<feature type="transmembrane region" description="Helical" evidence="1">
    <location>
        <begin position="149"/>
        <end position="168"/>
    </location>
</feature>
<keyword evidence="1" id="KW-0472">Membrane</keyword>
<evidence type="ECO:0000313" key="3">
    <source>
        <dbReference type="Proteomes" id="UP000585474"/>
    </source>
</evidence>
<keyword evidence="1" id="KW-1133">Transmembrane helix</keyword>
<protein>
    <submittedName>
        <fullName evidence="2">Uncharacterized protein</fullName>
    </submittedName>
</protein>
<keyword evidence="3" id="KW-1185">Reference proteome</keyword>
<feature type="transmembrane region" description="Helical" evidence="1">
    <location>
        <begin position="122"/>
        <end position="142"/>
    </location>
</feature>
<proteinExistence type="predicted"/>
<dbReference type="Proteomes" id="UP000585474">
    <property type="component" value="Unassembled WGS sequence"/>
</dbReference>
<organism evidence="2 3">
    <name type="scientific">Actinidia rufa</name>
    <dbReference type="NCBI Taxonomy" id="165716"/>
    <lineage>
        <taxon>Eukaryota</taxon>
        <taxon>Viridiplantae</taxon>
        <taxon>Streptophyta</taxon>
        <taxon>Embryophyta</taxon>
        <taxon>Tracheophyta</taxon>
        <taxon>Spermatophyta</taxon>
        <taxon>Magnoliopsida</taxon>
        <taxon>eudicotyledons</taxon>
        <taxon>Gunneridae</taxon>
        <taxon>Pentapetalae</taxon>
        <taxon>asterids</taxon>
        <taxon>Ericales</taxon>
        <taxon>Actinidiaceae</taxon>
        <taxon>Actinidia</taxon>
    </lineage>
</organism>
<dbReference type="AlphaFoldDB" id="A0A7J0DJV8"/>